<gene>
    <name evidence="7" type="primary">gabT</name>
    <name evidence="7" type="ORF">MTBBW1_1880020</name>
</gene>
<dbReference type="InterPro" id="IPR015421">
    <property type="entry name" value="PyrdxlP-dep_Trfase_major"/>
</dbReference>
<protein>
    <submittedName>
        <fullName evidence="7">4-aminobutyrate aminotransferase, PLP-dependent</fullName>
        <ecNumber evidence="7">2.6.1.19</ecNumber>
    </submittedName>
</protein>
<dbReference type="Proteomes" id="UP000191931">
    <property type="component" value="Unassembled WGS sequence"/>
</dbReference>
<dbReference type="NCBIfam" id="TIGR00700">
    <property type="entry name" value="GABAtrnsam"/>
    <property type="match status" value="1"/>
</dbReference>
<dbReference type="InterPro" id="IPR015424">
    <property type="entry name" value="PyrdxlP-dep_Trfase"/>
</dbReference>
<keyword evidence="3 7" id="KW-0032">Aminotransferase</keyword>
<dbReference type="SUPFAM" id="SSF53383">
    <property type="entry name" value="PLP-dependent transferases"/>
    <property type="match status" value="1"/>
</dbReference>
<evidence type="ECO:0000256" key="2">
    <source>
        <dbReference type="ARBA" id="ARBA00008954"/>
    </source>
</evidence>
<dbReference type="GO" id="GO:0030170">
    <property type="term" value="F:pyridoxal phosphate binding"/>
    <property type="evidence" value="ECO:0007669"/>
    <property type="project" value="InterPro"/>
</dbReference>
<dbReference type="Pfam" id="PF00202">
    <property type="entry name" value="Aminotran_3"/>
    <property type="match status" value="1"/>
</dbReference>
<organism evidence="7 8">
    <name type="scientific">Desulfamplus magnetovallimortis</name>
    <dbReference type="NCBI Taxonomy" id="1246637"/>
    <lineage>
        <taxon>Bacteria</taxon>
        <taxon>Pseudomonadati</taxon>
        <taxon>Thermodesulfobacteriota</taxon>
        <taxon>Desulfobacteria</taxon>
        <taxon>Desulfobacterales</taxon>
        <taxon>Desulfobacteraceae</taxon>
        <taxon>Desulfamplus</taxon>
    </lineage>
</organism>
<dbReference type="RefSeq" id="WP_080806640.1">
    <property type="nucleotide sequence ID" value="NZ_LT828554.1"/>
</dbReference>
<dbReference type="Gene3D" id="3.90.1150.10">
    <property type="entry name" value="Aspartate Aminotransferase, domain 1"/>
    <property type="match status" value="1"/>
</dbReference>
<name>A0A1W1HAW8_9BACT</name>
<dbReference type="OrthoDB" id="9801834at2"/>
<dbReference type="InterPro" id="IPR015422">
    <property type="entry name" value="PyrdxlP-dep_Trfase_small"/>
</dbReference>
<keyword evidence="5 6" id="KW-0663">Pyridoxal phosphate</keyword>
<evidence type="ECO:0000256" key="4">
    <source>
        <dbReference type="ARBA" id="ARBA00022679"/>
    </source>
</evidence>
<dbReference type="PROSITE" id="PS00600">
    <property type="entry name" value="AA_TRANSFER_CLASS_3"/>
    <property type="match status" value="1"/>
</dbReference>
<dbReference type="EMBL" id="FWEV01000099">
    <property type="protein sequence ID" value="SLM29583.1"/>
    <property type="molecule type" value="Genomic_DNA"/>
</dbReference>
<dbReference type="CDD" id="cd00610">
    <property type="entry name" value="OAT_like"/>
    <property type="match status" value="1"/>
</dbReference>
<keyword evidence="4 7" id="KW-0808">Transferase</keyword>
<dbReference type="InterPro" id="IPR005814">
    <property type="entry name" value="Aminotrans_3"/>
</dbReference>
<dbReference type="GO" id="GO:0009448">
    <property type="term" value="P:gamma-aminobutyric acid metabolic process"/>
    <property type="evidence" value="ECO:0007669"/>
    <property type="project" value="InterPro"/>
</dbReference>
<evidence type="ECO:0000256" key="5">
    <source>
        <dbReference type="ARBA" id="ARBA00022898"/>
    </source>
</evidence>
<comment type="cofactor">
    <cofactor evidence="1">
        <name>pyridoxal 5'-phosphate</name>
        <dbReference type="ChEBI" id="CHEBI:597326"/>
    </cofactor>
</comment>
<dbReference type="AlphaFoldDB" id="A0A1W1HAW8"/>
<evidence type="ECO:0000256" key="1">
    <source>
        <dbReference type="ARBA" id="ARBA00001933"/>
    </source>
</evidence>
<evidence type="ECO:0000313" key="7">
    <source>
        <dbReference type="EMBL" id="SLM29583.1"/>
    </source>
</evidence>
<dbReference type="GO" id="GO:0034386">
    <property type="term" value="F:4-aminobutyrate:2-oxoglutarate transaminase activity"/>
    <property type="evidence" value="ECO:0007669"/>
    <property type="project" value="UniProtKB-EC"/>
</dbReference>
<dbReference type="PANTHER" id="PTHR11986">
    <property type="entry name" value="AMINOTRANSFERASE CLASS III"/>
    <property type="match status" value="1"/>
</dbReference>
<dbReference type="FunFam" id="3.40.640.10:FF:000013">
    <property type="entry name" value="4-aminobutyrate aminotransferase"/>
    <property type="match status" value="1"/>
</dbReference>
<evidence type="ECO:0000256" key="6">
    <source>
        <dbReference type="RuleBase" id="RU003560"/>
    </source>
</evidence>
<reference evidence="7 8" key="1">
    <citation type="submission" date="2017-03" db="EMBL/GenBank/DDBJ databases">
        <authorList>
            <person name="Afonso C.L."/>
            <person name="Miller P.J."/>
            <person name="Scott M.A."/>
            <person name="Spackman E."/>
            <person name="Goraichik I."/>
            <person name="Dimitrov K.M."/>
            <person name="Suarez D.L."/>
            <person name="Swayne D.E."/>
        </authorList>
    </citation>
    <scope>NUCLEOTIDE SEQUENCE [LARGE SCALE GENOMIC DNA]</scope>
    <source>
        <strain evidence="7">PRJEB14757</strain>
    </source>
</reference>
<dbReference type="STRING" id="1246637.MTBBW1_1880020"/>
<sequence>MTTNKEIQSLRNNVIPTGHASGTALYVESAKGSIIKDVEGKEYIDFAGGIAVMNVGHSHPKVVAAIKEQAEKFTHTCFMVTPYDTAVRLAEKLCAVVPGEFPKKALFINSGAEAVENAVKIARYYTGRQAIVVFDNAYHGRTCLTMTMTAKVKPYKWKFGPFAPEIYRAPFGDIKALKEFFITGIDPQSVAAIVAEPVQGEGGFIAPPDGYFQEVAALCKENGILFIADEIQSGMGRTGKMFAMEHWGIAPDITTVAKSLAAGMPLSAVVGKAEIMDCVHPGGLGGTYGANPVACAAALAVMDIFETENILEKSVKLGNHLLDRFKKWESRFDHVGEIRGLGAMLGLAIVNKDDTPSAEKAKALSSFCFDNGLVILVCGVHGNIIRVLMPLVIEDDVLEKGLSIMEKGLEFIEQE</sequence>
<comment type="similarity">
    <text evidence="2 6">Belongs to the class-III pyridoxal-phosphate-dependent aminotransferase family.</text>
</comment>
<dbReference type="Gene3D" id="3.40.640.10">
    <property type="entry name" value="Type I PLP-dependent aspartate aminotransferase-like (Major domain)"/>
    <property type="match status" value="1"/>
</dbReference>
<evidence type="ECO:0000313" key="8">
    <source>
        <dbReference type="Proteomes" id="UP000191931"/>
    </source>
</evidence>
<accession>A0A1W1HAW8</accession>
<proteinExistence type="inferred from homology"/>
<dbReference type="InterPro" id="IPR049704">
    <property type="entry name" value="Aminotrans_3_PPA_site"/>
</dbReference>
<dbReference type="PIRSF" id="PIRSF000521">
    <property type="entry name" value="Transaminase_4ab_Lys_Orn"/>
    <property type="match status" value="1"/>
</dbReference>
<dbReference type="GO" id="GO:0042802">
    <property type="term" value="F:identical protein binding"/>
    <property type="evidence" value="ECO:0007669"/>
    <property type="project" value="TreeGrafter"/>
</dbReference>
<dbReference type="EC" id="2.6.1.19" evidence="7"/>
<evidence type="ECO:0000256" key="3">
    <source>
        <dbReference type="ARBA" id="ARBA00022576"/>
    </source>
</evidence>
<dbReference type="InterPro" id="IPR004632">
    <property type="entry name" value="4NH2But_aminotransferase_bac"/>
</dbReference>
<dbReference type="PANTHER" id="PTHR11986:SF58">
    <property type="entry name" value="LEUCINE_METHIONINE RACEMASE"/>
    <property type="match status" value="1"/>
</dbReference>
<keyword evidence="8" id="KW-1185">Reference proteome</keyword>
<dbReference type="InterPro" id="IPR050103">
    <property type="entry name" value="Class-III_PLP-dep_AT"/>
</dbReference>